<evidence type="ECO:0000256" key="5">
    <source>
        <dbReference type="ARBA" id="ARBA00022598"/>
    </source>
</evidence>
<keyword evidence="5 11" id="KW-0436">Ligase</keyword>
<comment type="caution">
    <text evidence="13">The sequence shown here is derived from an EMBL/GenBank/DDBJ whole genome shotgun (WGS) entry which is preliminary data.</text>
</comment>
<keyword evidence="7 11" id="KW-0067">ATP-binding</keyword>
<dbReference type="Proteomes" id="UP000296144">
    <property type="component" value="Unassembled WGS sequence"/>
</dbReference>
<dbReference type="PRINTS" id="PR01045">
    <property type="entry name" value="TRNASYNTHGB"/>
</dbReference>
<dbReference type="GO" id="GO:0006420">
    <property type="term" value="P:arginyl-tRNA aminoacylation"/>
    <property type="evidence" value="ECO:0007669"/>
    <property type="project" value="InterPro"/>
</dbReference>
<protein>
    <recommendedName>
        <fullName evidence="11">Glycine--tRNA ligase beta subunit</fullName>
        <ecNumber evidence="11">6.1.1.14</ecNumber>
    </recommendedName>
    <alternativeName>
        <fullName evidence="11">Glycyl-tRNA synthetase beta subunit</fullName>
        <shortName evidence="11">GlyRS</shortName>
    </alternativeName>
</protein>
<name>A0A2P5SVD1_9GAMM</name>
<dbReference type="AlphaFoldDB" id="A0A2P5SVD1"/>
<dbReference type="InterPro" id="IPR008909">
    <property type="entry name" value="DALR_anticod-bd"/>
</dbReference>
<proteinExistence type="inferred from homology"/>
<comment type="subcellular location">
    <subcellularLocation>
        <location evidence="1 11">Cytoplasm</location>
    </subcellularLocation>
</comment>
<dbReference type="RefSeq" id="WP_136130449.1">
    <property type="nucleotide sequence ID" value="NZ_PDKU01000006.1"/>
</dbReference>
<evidence type="ECO:0000256" key="8">
    <source>
        <dbReference type="ARBA" id="ARBA00022917"/>
    </source>
</evidence>
<dbReference type="OrthoDB" id="9775440at2"/>
<dbReference type="EMBL" id="PDKU01000006">
    <property type="protein sequence ID" value="PPI86285.1"/>
    <property type="molecule type" value="Genomic_DNA"/>
</dbReference>
<evidence type="ECO:0000256" key="2">
    <source>
        <dbReference type="ARBA" id="ARBA00008226"/>
    </source>
</evidence>
<dbReference type="PROSITE" id="PS50861">
    <property type="entry name" value="AA_TRNA_LIGASE_II_GLYAB"/>
    <property type="match status" value="1"/>
</dbReference>
<evidence type="ECO:0000256" key="4">
    <source>
        <dbReference type="ARBA" id="ARBA00022490"/>
    </source>
</evidence>
<evidence type="ECO:0000256" key="6">
    <source>
        <dbReference type="ARBA" id="ARBA00022741"/>
    </source>
</evidence>
<evidence type="ECO:0000259" key="12">
    <source>
        <dbReference type="Pfam" id="PF05746"/>
    </source>
</evidence>
<dbReference type="EC" id="6.1.1.14" evidence="11"/>
<dbReference type="GO" id="GO:0006426">
    <property type="term" value="P:glycyl-tRNA aminoacylation"/>
    <property type="evidence" value="ECO:0007669"/>
    <property type="project" value="UniProtKB-UniRule"/>
</dbReference>
<evidence type="ECO:0000256" key="10">
    <source>
        <dbReference type="ARBA" id="ARBA00047937"/>
    </source>
</evidence>
<evidence type="ECO:0000256" key="9">
    <source>
        <dbReference type="ARBA" id="ARBA00023146"/>
    </source>
</evidence>
<keyword evidence="4 11" id="KW-0963">Cytoplasm</keyword>
<gene>
    <name evidence="11 13" type="primary">glyS</name>
    <name evidence="13" type="ORF">CRV10_03480</name>
</gene>
<dbReference type="GO" id="GO:0005524">
    <property type="term" value="F:ATP binding"/>
    <property type="evidence" value="ECO:0007669"/>
    <property type="project" value="UniProtKB-UniRule"/>
</dbReference>
<feature type="domain" description="DALR anticodon binding" evidence="12">
    <location>
        <begin position="586"/>
        <end position="681"/>
    </location>
</feature>
<accession>A0A2P5SVD1</accession>
<dbReference type="GO" id="GO:0004820">
    <property type="term" value="F:glycine-tRNA ligase activity"/>
    <property type="evidence" value="ECO:0007669"/>
    <property type="project" value="UniProtKB-UniRule"/>
</dbReference>
<dbReference type="SUPFAM" id="SSF109604">
    <property type="entry name" value="HD-domain/PDEase-like"/>
    <property type="match status" value="1"/>
</dbReference>
<dbReference type="HAMAP" id="MF_00255">
    <property type="entry name" value="Gly_tRNA_synth_beta"/>
    <property type="match status" value="1"/>
</dbReference>
<comment type="similarity">
    <text evidence="2 11">Belongs to the class-II aminoacyl-tRNA synthetase family.</text>
</comment>
<evidence type="ECO:0000256" key="7">
    <source>
        <dbReference type="ARBA" id="ARBA00022840"/>
    </source>
</evidence>
<keyword evidence="6 11" id="KW-0547">Nucleotide-binding</keyword>
<dbReference type="GO" id="GO:0004814">
    <property type="term" value="F:arginine-tRNA ligase activity"/>
    <property type="evidence" value="ECO:0007669"/>
    <property type="project" value="InterPro"/>
</dbReference>
<evidence type="ECO:0000313" key="13">
    <source>
        <dbReference type="EMBL" id="PPI86285.1"/>
    </source>
</evidence>
<sequence>MNGKTLLIEIGTEELPPKKLRVLAQLFYDNIINEFNNFRFTFETVFWFASPRRLAIKTINLQPYQLDIVIEKRGPTLIDAFDIKGNLTQVAMKWLKNNNIVIDQVATLHTIKGKWLIYRKVLKGEKVQLLLPLIIEKSLKNISSPKSMKWGESSIKFIRPIRNITVVFGNKLVPGIILGIKTTRIVYGHRFMGKSKITLANADQYPQIILDLGKVIADHKERKKIIKNNIELIAYKLGGQVDTNDDLLEEVTSLVEWPVVLYANFEKFFLDLPKEILIHIMKHVQKYFPLYDSQGILLSKFIFVSNIESNDMNSVIIGNEKILNSRLVDAKFFFDHDRKKWLEDNLVFLDKVIFHRQLGSLKDKTKRVVNLCKFIAVKIGADIKNSMRAALLSKCDLVSSIVFEFTEMQGIMGMYYARYNGETEDVALALGEQYKPCNSTDVIPSSLIGCTLAISDKIDTLIGMFSINQFPKGSADPLALRRAAFGILRIILERQLPLSLHDIAEAAVVLYKDQFKDQLTNSNTVSDFLNFMFSRLQKLYLRDGYSVDICQAVLSVRPLYPIDFDLRIKALTYFLSLKESNSLIIANKRVANFLIKSKRKLPDSDINLSLLNQEEEIVLANNILTLTVKLEPYFNQYLYKEILIELSKLKNVIDKFFNKVIINTSNMNIYVNRLILLSKLRFLFLKVADISLLKNKN</sequence>
<dbReference type="InterPro" id="IPR015944">
    <property type="entry name" value="Gly-tRNA-synth_bsu"/>
</dbReference>
<evidence type="ECO:0000256" key="3">
    <source>
        <dbReference type="ARBA" id="ARBA00011209"/>
    </source>
</evidence>
<comment type="subunit">
    <text evidence="3 11">Tetramer of two alpha and two beta subunits.</text>
</comment>
<evidence type="ECO:0000256" key="11">
    <source>
        <dbReference type="HAMAP-Rule" id="MF_00255"/>
    </source>
</evidence>
<organism evidence="13 14">
    <name type="scientific">Candidatus Pantoea edessiphila</name>
    <dbReference type="NCBI Taxonomy" id="2044610"/>
    <lineage>
        <taxon>Bacteria</taxon>
        <taxon>Pseudomonadati</taxon>
        <taxon>Pseudomonadota</taxon>
        <taxon>Gammaproteobacteria</taxon>
        <taxon>Enterobacterales</taxon>
        <taxon>Erwiniaceae</taxon>
        <taxon>Pantoea</taxon>
    </lineage>
</organism>
<dbReference type="NCBIfam" id="TIGR00211">
    <property type="entry name" value="glyS"/>
    <property type="match status" value="1"/>
</dbReference>
<reference evidence="13 14" key="1">
    <citation type="journal article" date="2018" name="Genome Biol. Evol.">
        <title>Cladogenesis and Genomic Streamlining in Extracellular Endosymbionts of Tropical Stink Bugs.</title>
        <authorList>
            <person name="Otero-Bravo A."/>
            <person name="Goffredi S."/>
            <person name="Sabree Z.L."/>
        </authorList>
    </citation>
    <scope>NUCLEOTIDE SEQUENCE [LARGE SCALE GENOMIC DNA]</scope>
    <source>
        <strain evidence="13 14">SoEL</strain>
    </source>
</reference>
<dbReference type="PANTHER" id="PTHR30075:SF2">
    <property type="entry name" value="GLYCINE--TRNA LIGASE, CHLOROPLASTIC_MITOCHONDRIAL 2"/>
    <property type="match status" value="1"/>
</dbReference>
<keyword evidence="9 11" id="KW-0030">Aminoacyl-tRNA synthetase</keyword>
<comment type="catalytic activity">
    <reaction evidence="10 11">
        <text>tRNA(Gly) + glycine + ATP = glycyl-tRNA(Gly) + AMP + diphosphate</text>
        <dbReference type="Rhea" id="RHEA:16013"/>
        <dbReference type="Rhea" id="RHEA-COMP:9664"/>
        <dbReference type="Rhea" id="RHEA-COMP:9683"/>
        <dbReference type="ChEBI" id="CHEBI:30616"/>
        <dbReference type="ChEBI" id="CHEBI:33019"/>
        <dbReference type="ChEBI" id="CHEBI:57305"/>
        <dbReference type="ChEBI" id="CHEBI:78442"/>
        <dbReference type="ChEBI" id="CHEBI:78522"/>
        <dbReference type="ChEBI" id="CHEBI:456215"/>
        <dbReference type="EC" id="6.1.1.14"/>
    </reaction>
</comment>
<evidence type="ECO:0000313" key="14">
    <source>
        <dbReference type="Proteomes" id="UP000296144"/>
    </source>
</evidence>
<keyword evidence="14" id="KW-1185">Reference proteome</keyword>
<dbReference type="PANTHER" id="PTHR30075">
    <property type="entry name" value="GLYCYL-TRNA SYNTHETASE"/>
    <property type="match status" value="1"/>
</dbReference>
<dbReference type="GO" id="GO:0005829">
    <property type="term" value="C:cytosol"/>
    <property type="evidence" value="ECO:0007669"/>
    <property type="project" value="TreeGrafter"/>
</dbReference>
<evidence type="ECO:0000256" key="1">
    <source>
        <dbReference type="ARBA" id="ARBA00004496"/>
    </source>
</evidence>
<dbReference type="Pfam" id="PF05746">
    <property type="entry name" value="DALR_1"/>
    <property type="match status" value="1"/>
</dbReference>
<dbReference type="InterPro" id="IPR006194">
    <property type="entry name" value="Gly-tRNA-synth_heterodimer"/>
</dbReference>
<keyword evidence="8 11" id="KW-0648">Protein biosynthesis</keyword>
<dbReference type="Pfam" id="PF02092">
    <property type="entry name" value="tRNA_synt_2f"/>
    <property type="match status" value="1"/>
</dbReference>